<dbReference type="InterPro" id="IPR038005">
    <property type="entry name" value="RX-like_CC"/>
</dbReference>
<feature type="domain" description="R13L1/DRL21-like LRR repeat region" evidence="9">
    <location>
        <begin position="986"/>
        <end position="1074"/>
    </location>
</feature>
<dbReference type="InterPro" id="IPR002182">
    <property type="entry name" value="NB-ARC"/>
</dbReference>
<evidence type="ECO:0000259" key="8">
    <source>
        <dbReference type="Pfam" id="PF23559"/>
    </source>
</evidence>
<dbReference type="Pfam" id="PF00931">
    <property type="entry name" value="NB-ARC"/>
    <property type="match status" value="1"/>
</dbReference>
<protein>
    <recommendedName>
        <fullName evidence="12">Disease resistance protein RGA3</fullName>
    </recommendedName>
</protein>
<reference evidence="10" key="1">
    <citation type="submission" date="2020-03" db="EMBL/GenBank/DDBJ databases">
        <title>A high-quality chromosome-level genome assembly of a woody plant with both climbing and erect habits, Rhamnella rubrinervis.</title>
        <authorList>
            <person name="Lu Z."/>
            <person name="Yang Y."/>
            <person name="Zhu X."/>
            <person name="Sun Y."/>
        </authorList>
    </citation>
    <scope>NUCLEOTIDE SEQUENCE</scope>
    <source>
        <strain evidence="10">BYM</strain>
        <tissue evidence="10">Leaf</tissue>
    </source>
</reference>
<gene>
    <name evidence="10" type="ORF">FNV43_RR09588</name>
</gene>
<dbReference type="GO" id="GO:0006952">
    <property type="term" value="P:defense response"/>
    <property type="evidence" value="ECO:0007669"/>
    <property type="project" value="UniProtKB-KW"/>
</dbReference>
<keyword evidence="1" id="KW-0433">Leucine-rich repeat</keyword>
<dbReference type="PANTHER" id="PTHR36766:SF42">
    <property type="entry name" value="NB-ARC DOMAIN DISEASE RESISTANCE PROTEIN"/>
    <property type="match status" value="1"/>
</dbReference>
<dbReference type="FunFam" id="1.10.10.10:FF:000322">
    <property type="entry name" value="Probable disease resistance protein At1g63360"/>
    <property type="match status" value="1"/>
</dbReference>
<keyword evidence="3" id="KW-0547">Nucleotide-binding</keyword>
<evidence type="ECO:0000256" key="4">
    <source>
        <dbReference type="ARBA" id="ARBA00022821"/>
    </source>
</evidence>
<evidence type="ECO:0000256" key="1">
    <source>
        <dbReference type="ARBA" id="ARBA00022614"/>
    </source>
</evidence>
<dbReference type="GO" id="GO:0005524">
    <property type="term" value="F:ATP binding"/>
    <property type="evidence" value="ECO:0007669"/>
    <property type="project" value="UniProtKB-KW"/>
</dbReference>
<evidence type="ECO:0000259" key="9">
    <source>
        <dbReference type="Pfam" id="PF25019"/>
    </source>
</evidence>
<feature type="domain" description="NB-ARC" evidence="6">
    <location>
        <begin position="172"/>
        <end position="345"/>
    </location>
</feature>
<name>A0A8K0HAC8_9ROSA</name>
<dbReference type="SUPFAM" id="SSF52058">
    <property type="entry name" value="L domain-like"/>
    <property type="match status" value="2"/>
</dbReference>
<evidence type="ECO:0008006" key="12">
    <source>
        <dbReference type="Google" id="ProtNLM"/>
    </source>
</evidence>
<accession>A0A8K0HAC8</accession>
<dbReference type="Pfam" id="PF23559">
    <property type="entry name" value="WHD_DRP"/>
    <property type="match status" value="1"/>
</dbReference>
<evidence type="ECO:0000313" key="10">
    <source>
        <dbReference type="EMBL" id="KAF3448872.1"/>
    </source>
</evidence>
<dbReference type="InterPro" id="IPR032675">
    <property type="entry name" value="LRR_dom_sf"/>
</dbReference>
<feature type="domain" description="R13L1/DRL21-like LRR repeat region" evidence="9">
    <location>
        <begin position="649"/>
        <end position="772"/>
    </location>
</feature>
<dbReference type="PRINTS" id="PR00364">
    <property type="entry name" value="DISEASERSIST"/>
</dbReference>
<keyword evidence="2" id="KW-0677">Repeat</keyword>
<dbReference type="PANTHER" id="PTHR36766">
    <property type="entry name" value="PLANT BROAD-SPECTRUM MILDEW RESISTANCE PROTEIN RPW8"/>
    <property type="match status" value="1"/>
</dbReference>
<dbReference type="Pfam" id="PF25019">
    <property type="entry name" value="LRR_R13L1-DRL21"/>
    <property type="match status" value="2"/>
</dbReference>
<dbReference type="InterPro" id="IPR058922">
    <property type="entry name" value="WHD_DRP"/>
</dbReference>
<dbReference type="Gene3D" id="3.40.50.300">
    <property type="entry name" value="P-loop containing nucleotide triphosphate hydrolases"/>
    <property type="match status" value="1"/>
</dbReference>
<dbReference type="Gene3D" id="3.80.10.10">
    <property type="entry name" value="Ribonuclease Inhibitor"/>
    <property type="match status" value="3"/>
</dbReference>
<evidence type="ECO:0000256" key="5">
    <source>
        <dbReference type="ARBA" id="ARBA00022840"/>
    </source>
</evidence>
<dbReference type="InterPro" id="IPR027417">
    <property type="entry name" value="P-loop_NTPase"/>
</dbReference>
<dbReference type="Pfam" id="PF18052">
    <property type="entry name" value="Rx_N"/>
    <property type="match status" value="1"/>
</dbReference>
<keyword evidence="4" id="KW-0611">Plant defense</keyword>
<dbReference type="EMBL" id="VOIH02000004">
    <property type="protein sequence ID" value="KAF3448872.1"/>
    <property type="molecule type" value="Genomic_DNA"/>
</dbReference>
<dbReference type="InterPro" id="IPR041118">
    <property type="entry name" value="Rx_N"/>
</dbReference>
<evidence type="ECO:0000313" key="11">
    <source>
        <dbReference type="Proteomes" id="UP000796880"/>
    </source>
</evidence>
<evidence type="ECO:0000256" key="3">
    <source>
        <dbReference type="ARBA" id="ARBA00022741"/>
    </source>
</evidence>
<keyword evidence="11" id="KW-1185">Reference proteome</keyword>
<dbReference type="InterPro" id="IPR036388">
    <property type="entry name" value="WH-like_DNA-bd_sf"/>
</dbReference>
<feature type="domain" description="Disease resistance N-terminal" evidence="7">
    <location>
        <begin position="5"/>
        <end position="88"/>
    </location>
</feature>
<dbReference type="InterPro" id="IPR056789">
    <property type="entry name" value="LRR_R13L1-DRL21"/>
</dbReference>
<organism evidence="10 11">
    <name type="scientific">Rhamnella rubrinervis</name>
    <dbReference type="NCBI Taxonomy" id="2594499"/>
    <lineage>
        <taxon>Eukaryota</taxon>
        <taxon>Viridiplantae</taxon>
        <taxon>Streptophyta</taxon>
        <taxon>Embryophyta</taxon>
        <taxon>Tracheophyta</taxon>
        <taxon>Spermatophyta</taxon>
        <taxon>Magnoliopsida</taxon>
        <taxon>eudicotyledons</taxon>
        <taxon>Gunneridae</taxon>
        <taxon>Pentapetalae</taxon>
        <taxon>rosids</taxon>
        <taxon>fabids</taxon>
        <taxon>Rosales</taxon>
        <taxon>Rhamnaceae</taxon>
        <taxon>rhamnoid group</taxon>
        <taxon>Rhamneae</taxon>
        <taxon>Rhamnella</taxon>
    </lineage>
</organism>
<evidence type="ECO:0000259" key="6">
    <source>
        <dbReference type="Pfam" id="PF00931"/>
    </source>
</evidence>
<dbReference type="Gene3D" id="1.20.5.4130">
    <property type="match status" value="1"/>
</dbReference>
<feature type="domain" description="Disease resistance protein winged helix" evidence="8">
    <location>
        <begin position="428"/>
        <end position="499"/>
    </location>
</feature>
<dbReference type="FunFam" id="3.40.50.300:FF:001091">
    <property type="entry name" value="Probable disease resistance protein At1g61300"/>
    <property type="match status" value="1"/>
</dbReference>
<evidence type="ECO:0000256" key="2">
    <source>
        <dbReference type="ARBA" id="ARBA00022737"/>
    </source>
</evidence>
<dbReference type="SUPFAM" id="SSF52540">
    <property type="entry name" value="P-loop containing nucleoside triphosphate hydrolases"/>
    <property type="match status" value="1"/>
</dbReference>
<keyword evidence="5" id="KW-0067">ATP-binding</keyword>
<dbReference type="Gene3D" id="1.10.8.430">
    <property type="entry name" value="Helical domain of apoptotic protease-activating factors"/>
    <property type="match status" value="1"/>
</dbReference>
<dbReference type="AlphaFoldDB" id="A0A8K0HAC8"/>
<proteinExistence type="predicted"/>
<dbReference type="InterPro" id="IPR042197">
    <property type="entry name" value="Apaf_helical"/>
</dbReference>
<dbReference type="Proteomes" id="UP000796880">
    <property type="component" value="Unassembled WGS sequence"/>
</dbReference>
<dbReference type="OrthoDB" id="1193854at2759"/>
<dbReference type="Gene3D" id="1.10.10.10">
    <property type="entry name" value="Winged helix-like DNA-binding domain superfamily/Winged helix DNA-binding domain"/>
    <property type="match status" value="1"/>
</dbReference>
<comment type="caution">
    <text evidence="10">The sequence shown here is derived from an EMBL/GenBank/DDBJ whole genome shotgun (WGS) entry which is preliminary data.</text>
</comment>
<dbReference type="CDD" id="cd14798">
    <property type="entry name" value="RX-CC_like"/>
    <property type="match status" value="1"/>
</dbReference>
<evidence type="ECO:0000259" key="7">
    <source>
        <dbReference type="Pfam" id="PF18052"/>
    </source>
</evidence>
<dbReference type="GO" id="GO:0043531">
    <property type="term" value="F:ADP binding"/>
    <property type="evidence" value="ECO:0007669"/>
    <property type="project" value="InterPro"/>
</dbReference>
<sequence>MAEAFVKAIIDGFNSLIQEEIGLLWGFNKEMENFSSTLSTICAVLEDAEEKQFRDKAIKNWLQKLKDVSYELKDILDDCEMEASGSDYRGQSSRLTPKVRASFRSCLHIPTNMLFRHKIANRMKEVTKNLNEIANERVKFHLRETVEERQTQVRERRETSSIITQPLVYGREEDKEKIVEFLVGNASNCENVSVYPIVGMGGLGKTTLAQLVFNEKKVMGNFELKIWVCVSEDFDVKRLVKAIIEAASGSSCDILGMDPLQKRLQEVLRRKRYLLVLDDVWNEDQEEWEKLKYVLDCGSNGSSIIVTTRLKKVASVMGTIPMHELCSLSEDDCWLLFKQRAFGNEREERPNLVKIGKEIVRKCSGVPLAAKALGSLMRFKCEENEWLSVMKSELWNLPQDENSILPALRLSYFHLPVELRRCFAYCAIFPKDSLLDKTTVIELWMANDFLSSKGQLEKEEMGNEICNELYWRSFFQEAGKDKYDSILRFKMHDLVHDLAQSVMEDECRIMDTLRTFMVSDHLPNTNIFKNPCRLNFQSTRAFSAPCELMSISPIVKSSKHLKYLDLSISHTIKILPESICFLHNLQTLNLNYCHRLEKLPKNLSRLRSLRHLHLEGCHKLTRMPPHIGRLTCLRMLTFFIVDSRRGCHLDELQGLNLGEKLTIRHLEKVGSPLDAERANLSGKMNLKGLHLCWSGNEPESLENLEQVLEALEPPESLTVLQISCYKGRSFPYWMSNISMLENLVCITLFDCKNSLQLPPLGRLPLLRDLSIIGIDSVKYVDNESYDGKLVVGFMRLESLCICSLPNLERLSMVERKEMFPCLSRLHVRNCLKLSLSDIPSIKQLEVTVCAEVLLKSVSILHGLTSLFVAENDEMTSLPDGMLQSLSALQSLCVKRFTKLRELPADMLIRLSCLETLHVESCYELECFSEGIMQGPSYLRTIKLCNCMKFESFPGSFRYLTALQTLELGGCFSTLEPFPHDLVDLIHLSNFFLLFSNSKTFPKDPPDEFISLPQGIQHLPSLKCLVIDTFPDLTSLPNWLGNLTSLQELEIKFCPNLTSLPASIRNLTNLQKLTIFDNRFSKLAKRCVKETDEDWHKIAHIPEVQCEFI</sequence>
<dbReference type="GO" id="GO:0051707">
    <property type="term" value="P:response to other organism"/>
    <property type="evidence" value="ECO:0007669"/>
    <property type="project" value="UniProtKB-ARBA"/>
</dbReference>